<gene>
    <name evidence="1" type="ORF">IAG42_00610</name>
</gene>
<keyword evidence="2" id="KW-1185">Reference proteome</keyword>
<evidence type="ECO:0000313" key="1">
    <source>
        <dbReference type="EMBL" id="QNS02253.1"/>
    </source>
</evidence>
<dbReference type="Proteomes" id="UP000516428">
    <property type="component" value="Chromosome"/>
</dbReference>
<reference evidence="1 2" key="1">
    <citation type="submission" date="2020-09" db="EMBL/GenBank/DDBJ databases">
        <title>A novel species.</title>
        <authorList>
            <person name="Gao J."/>
        </authorList>
    </citation>
    <scope>NUCLEOTIDE SEQUENCE [LARGE SCALE GENOMIC DNA]</scope>
    <source>
        <strain evidence="1 2">CRXT-Y-14</strain>
    </source>
</reference>
<dbReference type="Pfam" id="PF19384">
    <property type="entry name" value="DUF5959"/>
    <property type="match status" value="1"/>
</dbReference>
<name>A0A7H1B0J8_9ACTN</name>
<evidence type="ECO:0000313" key="2">
    <source>
        <dbReference type="Proteomes" id="UP000516428"/>
    </source>
</evidence>
<dbReference type="InterPro" id="IPR046003">
    <property type="entry name" value="DUF5959"/>
</dbReference>
<dbReference type="EMBL" id="CP061281">
    <property type="protein sequence ID" value="QNS02253.1"/>
    <property type="molecule type" value="Genomic_DNA"/>
</dbReference>
<dbReference type="KEGG" id="sxn:IAG42_00610"/>
<proteinExistence type="predicted"/>
<dbReference type="AlphaFoldDB" id="A0A7H1B0J8"/>
<accession>A0A7H1B0J8</accession>
<organism evidence="1 2">
    <name type="scientific">Streptomyces xanthii</name>
    <dbReference type="NCBI Taxonomy" id="2768069"/>
    <lineage>
        <taxon>Bacteria</taxon>
        <taxon>Bacillati</taxon>
        <taxon>Actinomycetota</taxon>
        <taxon>Actinomycetes</taxon>
        <taxon>Kitasatosporales</taxon>
        <taxon>Streptomycetaceae</taxon>
        <taxon>Streptomyces</taxon>
    </lineage>
</organism>
<dbReference type="RefSeq" id="WP_188335008.1">
    <property type="nucleotide sequence ID" value="NZ_CP061281.1"/>
</dbReference>
<protein>
    <submittedName>
        <fullName evidence="1">Uncharacterized protein</fullName>
    </submittedName>
</protein>
<sequence length="152" mass="16551">MANLADLRDAENSFRIEVSGRFRPGVLQDHDTLAAEIVVVSSFVSGRLRVWIRPAELQAWQGVLSVLREGKPATWLDQGNGPVVAFDFPDGLDGDTVITVEDATGSGAVATLPLGLEGAWVDEQIALLDAVRKQWPSEVLESSYGVFEWKKS</sequence>